<sequence length="291" mass="31789">MGRDVVTTYAQAQETAEDWINAGMPRSLQREVRVREFDLGYVCWAVDGSEHEGGAGTSPRLVIARDSGASTLWPPLPVNEVVRQFEELYGTPAEPNPAGAAKPVRGAVEATSFLLSPPQWLQDAGAAAMAAEAAQLSAPAAPPAPPAAGPGEEGPSYFTGGGTPVPGTPVPPRRPAPRPRRCSRPPRRSRPAARPLPCPARPFRRLRDRCPGCPRGTRSRRRPARPRRSRWAARPPRCPAHPFRRRSAEPRRSRSPGRQLPSPARRFPRRAAPRRRSTTRRPCWPATARPG</sequence>
<evidence type="ECO:0000313" key="2">
    <source>
        <dbReference type="EMBL" id="KDN83165.1"/>
    </source>
</evidence>
<name>A0A066YZ41_9ACTN</name>
<keyword evidence="3" id="KW-1185">Reference proteome</keyword>
<dbReference type="AlphaFoldDB" id="A0A066YZ41"/>
<feature type="compositionally biased region" description="Basic residues" evidence="1">
    <location>
        <begin position="175"/>
        <end position="191"/>
    </location>
</feature>
<dbReference type="HOGENOM" id="CLU_955727_0_0_11"/>
<dbReference type="EMBL" id="JNBY01000095">
    <property type="protein sequence ID" value="KDN83165.1"/>
    <property type="molecule type" value="Genomic_DNA"/>
</dbReference>
<evidence type="ECO:0000313" key="3">
    <source>
        <dbReference type="Proteomes" id="UP000027178"/>
    </source>
</evidence>
<feature type="compositionally biased region" description="Basic residues" evidence="1">
    <location>
        <begin position="217"/>
        <end position="231"/>
    </location>
</feature>
<feature type="compositionally biased region" description="Low complexity" evidence="1">
    <location>
        <begin position="256"/>
        <end position="265"/>
    </location>
</feature>
<comment type="caution">
    <text evidence="2">The sequence shown here is derived from an EMBL/GenBank/DDBJ whole genome shotgun (WGS) entry which is preliminary data.</text>
</comment>
<accession>A0A066YZ41</accession>
<feature type="region of interest" description="Disordered" evidence="1">
    <location>
        <begin position="137"/>
        <end position="291"/>
    </location>
</feature>
<gene>
    <name evidence="2" type="ORF">KCH_46470</name>
</gene>
<feature type="compositionally biased region" description="Basic residues" evidence="1">
    <location>
        <begin position="266"/>
        <end position="279"/>
    </location>
</feature>
<organism evidence="2 3">
    <name type="scientific">Kitasatospora cheerisanensis KCTC 2395</name>
    <dbReference type="NCBI Taxonomy" id="1348663"/>
    <lineage>
        <taxon>Bacteria</taxon>
        <taxon>Bacillati</taxon>
        <taxon>Actinomycetota</taxon>
        <taxon>Actinomycetes</taxon>
        <taxon>Kitasatosporales</taxon>
        <taxon>Streptomycetaceae</taxon>
        <taxon>Kitasatospora</taxon>
    </lineage>
</organism>
<proteinExistence type="predicted"/>
<dbReference type="eggNOG" id="ENOG503201J">
    <property type="taxonomic scope" value="Bacteria"/>
</dbReference>
<dbReference type="PATRIC" id="fig|1348663.4.peg.4485"/>
<dbReference type="Proteomes" id="UP000027178">
    <property type="component" value="Unassembled WGS sequence"/>
</dbReference>
<reference evidence="2 3" key="1">
    <citation type="submission" date="2014-05" db="EMBL/GenBank/DDBJ databases">
        <title>Draft Genome Sequence of Kitasatospora cheerisanensis KCTC 2395.</title>
        <authorList>
            <person name="Nam D.H."/>
        </authorList>
    </citation>
    <scope>NUCLEOTIDE SEQUENCE [LARGE SCALE GENOMIC DNA]</scope>
    <source>
        <strain evidence="2 3">KCTC 2395</strain>
    </source>
</reference>
<protein>
    <submittedName>
        <fullName evidence="2">Uncharacterized protein</fullName>
    </submittedName>
</protein>
<evidence type="ECO:0000256" key="1">
    <source>
        <dbReference type="SAM" id="MobiDB-lite"/>
    </source>
</evidence>